<feature type="region of interest" description="Disordered" evidence="8">
    <location>
        <begin position="438"/>
        <end position="481"/>
    </location>
</feature>
<dbReference type="Gene3D" id="3.40.50.2300">
    <property type="match status" value="2"/>
</dbReference>
<sequence>MNTFHPADSADNRGEDDFQTPVAPSGSQSFTDGSGASLSVEVLNERLRDQQFYTRSLIESNIDALMTTDTKGVITDVNHQMVALTGRTRDELIGAPCRNFFTNPTRADTAIARVLKEDRITDYELTVRSFDGTETVVSYNAATLRDRERRVQGVFAAARDVTESKKFERALLEKNFAMEQANVARAEYLTRAKVEVLTPLQAIVSSAKALSSGVDGTLNEVQQRRVDGICADTAHLLSLLKELISMSTVETGNVDFYYELVAVHGLLVASAALVDQSGDPAVSVAVNGTEQVGDFPLDTDTTGQILAVLLGNAVIASKGEDVSVQARIVPRSSVGFLDGHRPHWSSPLPEFGFAEFLEIRVTDSGVGISEADLPALFLPLRHGEFDAAWKSSGNGVGLAMVKLLAELQEGRVGVEGSLNEGATFGVWLPRHDLSAATAQPSLTAESNTERAEIRAENSDASFEPERAESDAGREPENDNGDALLQHATQDLIAAANADSNVDRQGFSQTVAGSTVPSGSPTALVVEDDAKSAKLVRLLLEAEGFQVIAAASGEEALDLAQGVPLSLITLDVQLPGMDGWKFLLKLHDSPELASIPVVVIAGLADMSMALSRGAAAVLEKPLQRVELQNSLTLLGLRPDRAHTRCILIVDEDRQTVDQVTSYLEEPAYRVESSSSGEAAISDALKLTPDLILINLMMEHLGGFKIVRALQDHASTQYIPVLVLSAGKITDDEQDTIDSDPAQPVVTMNKPDFNRDALLAEIKRALD</sequence>
<dbReference type="InterPro" id="IPR000014">
    <property type="entry name" value="PAS"/>
</dbReference>
<evidence type="ECO:0000259" key="11">
    <source>
        <dbReference type="PROSITE" id="PS50112"/>
    </source>
</evidence>
<dbReference type="PROSITE" id="PS50109">
    <property type="entry name" value="HIS_KIN"/>
    <property type="match status" value="1"/>
</dbReference>
<comment type="caution">
    <text evidence="7">Lacks conserved residue(s) required for the propagation of feature annotation.</text>
</comment>
<dbReference type="SUPFAM" id="SSF55785">
    <property type="entry name" value="PYP-like sensor domain (PAS domain)"/>
    <property type="match status" value="1"/>
</dbReference>
<evidence type="ECO:0000256" key="8">
    <source>
        <dbReference type="SAM" id="MobiDB-lite"/>
    </source>
</evidence>
<dbReference type="PROSITE" id="PS50112">
    <property type="entry name" value="PAS"/>
    <property type="match status" value="1"/>
</dbReference>
<comment type="catalytic activity">
    <reaction evidence="1">
        <text>ATP + protein L-histidine = ADP + protein N-phospho-L-histidine.</text>
        <dbReference type="EC" id="2.7.13.3"/>
    </reaction>
</comment>
<evidence type="ECO:0000313" key="14">
    <source>
        <dbReference type="EMBL" id="TFB74613.1"/>
    </source>
</evidence>
<dbReference type="Gene3D" id="3.30.565.10">
    <property type="entry name" value="Histidine kinase-like ATPase, C-terminal domain"/>
    <property type="match status" value="1"/>
</dbReference>
<dbReference type="STRING" id="1424659.SAMN05216368_104247"/>
<dbReference type="InterPro" id="IPR011006">
    <property type="entry name" value="CheY-like_superfamily"/>
</dbReference>
<feature type="domain" description="Response regulatory" evidence="10">
    <location>
        <begin position="644"/>
        <end position="764"/>
    </location>
</feature>
<evidence type="ECO:0000256" key="4">
    <source>
        <dbReference type="ARBA" id="ARBA00022679"/>
    </source>
</evidence>
<dbReference type="SMART" id="SM00387">
    <property type="entry name" value="HATPase_c"/>
    <property type="match status" value="1"/>
</dbReference>
<evidence type="ECO:0000256" key="2">
    <source>
        <dbReference type="ARBA" id="ARBA00004236"/>
    </source>
</evidence>
<dbReference type="CDD" id="cd00130">
    <property type="entry name" value="PAS"/>
    <property type="match status" value="1"/>
</dbReference>
<evidence type="ECO:0000313" key="13">
    <source>
        <dbReference type="EMBL" id="SDN23389.1"/>
    </source>
</evidence>
<dbReference type="Proteomes" id="UP000199639">
    <property type="component" value="Unassembled WGS sequence"/>
</dbReference>
<keyword evidence="4" id="KW-0808">Transferase</keyword>
<comment type="subcellular location">
    <subcellularLocation>
        <location evidence="2">Cell membrane</location>
    </subcellularLocation>
</comment>
<evidence type="ECO:0000256" key="6">
    <source>
        <dbReference type="ARBA" id="ARBA00023012"/>
    </source>
</evidence>
<dbReference type="AlphaFoldDB" id="A0A4R8V1H6"/>
<feature type="compositionally biased region" description="Basic and acidic residues" evidence="8">
    <location>
        <begin position="447"/>
        <end position="476"/>
    </location>
</feature>
<evidence type="ECO:0000313" key="16">
    <source>
        <dbReference type="Proteomes" id="UP000298252"/>
    </source>
</evidence>
<dbReference type="PRINTS" id="PR00344">
    <property type="entry name" value="BCTRLSENSOR"/>
</dbReference>
<dbReference type="GO" id="GO:0000155">
    <property type="term" value="F:phosphorelay sensor kinase activity"/>
    <property type="evidence" value="ECO:0007669"/>
    <property type="project" value="InterPro"/>
</dbReference>
<feature type="domain" description="Histidine kinase" evidence="9">
    <location>
        <begin position="191"/>
        <end position="432"/>
    </location>
</feature>
<dbReference type="Pfam" id="PF02518">
    <property type="entry name" value="HATPase_c"/>
    <property type="match status" value="1"/>
</dbReference>
<proteinExistence type="predicted"/>
<dbReference type="Pfam" id="PF13426">
    <property type="entry name" value="PAS_9"/>
    <property type="match status" value="1"/>
</dbReference>
<evidence type="ECO:0000259" key="12">
    <source>
        <dbReference type="PROSITE" id="PS50113"/>
    </source>
</evidence>
<feature type="region of interest" description="Disordered" evidence="8">
    <location>
        <begin position="1"/>
        <end position="34"/>
    </location>
</feature>
<name>A0A4R8V1H6_9MICO</name>
<dbReference type="InterPro" id="IPR005467">
    <property type="entry name" value="His_kinase_dom"/>
</dbReference>
<dbReference type="RefSeq" id="WP_092340090.1">
    <property type="nucleotide sequence ID" value="NZ_FNIB01000004.1"/>
</dbReference>
<feature type="domain" description="PAC" evidence="12">
    <location>
        <begin position="121"/>
        <end position="173"/>
    </location>
</feature>
<evidence type="ECO:0000256" key="3">
    <source>
        <dbReference type="ARBA" id="ARBA00012438"/>
    </source>
</evidence>
<dbReference type="SUPFAM" id="SSF55874">
    <property type="entry name" value="ATPase domain of HSP90 chaperone/DNA topoisomerase II/histidine kinase"/>
    <property type="match status" value="1"/>
</dbReference>
<dbReference type="InterPro" id="IPR001789">
    <property type="entry name" value="Sig_transdc_resp-reg_receiver"/>
</dbReference>
<feature type="compositionally biased region" description="Polar residues" evidence="8">
    <location>
        <begin position="25"/>
        <end position="34"/>
    </location>
</feature>
<feature type="domain" description="PAS" evidence="11">
    <location>
        <begin position="50"/>
        <end position="94"/>
    </location>
</feature>
<dbReference type="EMBL" id="SOFD01000035">
    <property type="protein sequence ID" value="TFB74613.1"/>
    <property type="molecule type" value="Genomic_DNA"/>
</dbReference>
<evidence type="ECO:0000256" key="1">
    <source>
        <dbReference type="ARBA" id="ARBA00000085"/>
    </source>
</evidence>
<dbReference type="EC" id="2.7.13.3" evidence="3"/>
<dbReference type="EMBL" id="FNIB01000004">
    <property type="protein sequence ID" value="SDN23389.1"/>
    <property type="molecule type" value="Genomic_DNA"/>
</dbReference>
<dbReference type="GO" id="GO:0005886">
    <property type="term" value="C:plasma membrane"/>
    <property type="evidence" value="ECO:0007669"/>
    <property type="project" value="UniProtKB-SubCell"/>
</dbReference>
<dbReference type="GO" id="GO:0009927">
    <property type="term" value="F:histidine phosphotransfer kinase activity"/>
    <property type="evidence" value="ECO:0007669"/>
    <property type="project" value="TreeGrafter"/>
</dbReference>
<dbReference type="PANTHER" id="PTHR43047:SF72">
    <property type="entry name" value="OSMOSENSING HISTIDINE PROTEIN KINASE SLN1"/>
    <property type="match status" value="1"/>
</dbReference>
<evidence type="ECO:0000256" key="7">
    <source>
        <dbReference type="PROSITE-ProRule" id="PRU00169"/>
    </source>
</evidence>
<protein>
    <recommendedName>
        <fullName evidence="3">histidine kinase</fullName>
        <ecNumber evidence="3">2.7.13.3</ecNumber>
    </recommendedName>
</protein>
<dbReference type="InterPro" id="IPR036890">
    <property type="entry name" value="HATPase_C_sf"/>
</dbReference>
<dbReference type="InterPro" id="IPR036097">
    <property type="entry name" value="HisK_dim/P_sf"/>
</dbReference>
<gene>
    <name evidence="14" type="ORF">E3O21_14730</name>
    <name evidence="13" type="ORF">SAMN05216368_104247</name>
</gene>
<dbReference type="InterPro" id="IPR004358">
    <property type="entry name" value="Sig_transdc_His_kin-like_C"/>
</dbReference>
<dbReference type="SUPFAM" id="SSF52172">
    <property type="entry name" value="CheY-like"/>
    <property type="match status" value="2"/>
</dbReference>
<dbReference type="SMART" id="SM00448">
    <property type="entry name" value="REC"/>
    <property type="match status" value="2"/>
</dbReference>
<dbReference type="InterPro" id="IPR000700">
    <property type="entry name" value="PAS-assoc_C"/>
</dbReference>
<dbReference type="NCBIfam" id="TIGR00229">
    <property type="entry name" value="sensory_box"/>
    <property type="match status" value="1"/>
</dbReference>
<keyword evidence="7" id="KW-0597">Phosphoprotein</keyword>
<keyword evidence="16" id="KW-1185">Reference proteome</keyword>
<evidence type="ECO:0000259" key="9">
    <source>
        <dbReference type="PROSITE" id="PS50109"/>
    </source>
</evidence>
<evidence type="ECO:0000313" key="15">
    <source>
        <dbReference type="Proteomes" id="UP000199639"/>
    </source>
</evidence>
<evidence type="ECO:0000256" key="5">
    <source>
        <dbReference type="ARBA" id="ARBA00022777"/>
    </source>
</evidence>
<keyword evidence="6" id="KW-0902">Two-component regulatory system</keyword>
<dbReference type="Gene3D" id="1.10.287.130">
    <property type="match status" value="1"/>
</dbReference>
<keyword evidence="5" id="KW-0418">Kinase</keyword>
<dbReference type="Proteomes" id="UP000298252">
    <property type="component" value="Unassembled WGS sequence"/>
</dbReference>
<dbReference type="PANTHER" id="PTHR43047">
    <property type="entry name" value="TWO-COMPONENT HISTIDINE PROTEIN KINASE"/>
    <property type="match status" value="1"/>
</dbReference>
<reference evidence="13 15" key="1">
    <citation type="submission" date="2016-10" db="EMBL/GenBank/DDBJ databases">
        <authorList>
            <person name="Varghese N."/>
            <person name="Submissions S."/>
        </authorList>
    </citation>
    <scope>NUCLEOTIDE SEQUENCE [LARGE SCALE GENOMIC DNA]</scope>
    <source>
        <strain evidence="13 15">CGMCC 1.11215</strain>
    </source>
</reference>
<organism evidence="13 15">
    <name type="scientific">Cryobacterium flavum</name>
    <dbReference type="NCBI Taxonomy" id="1424659"/>
    <lineage>
        <taxon>Bacteria</taxon>
        <taxon>Bacillati</taxon>
        <taxon>Actinomycetota</taxon>
        <taxon>Actinomycetes</taxon>
        <taxon>Micrococcales</taxon>
        <taxon>Microbacteriaceae</taxon>
        <taxon>Cryobacterium</taxon>
    </lineage>
</organism>
<dbReference type="InterPro" id="IPR035965">
    <property type="entry name" value="PAS-like_dom_sf"/>
</dbReference>
<feature type="modified residue" description="4-aspartylphosphate" evidence="7">
    <location>
        <position position="570"/>
    </location>
</feature>
<dbReference type="SUPFAM" id="SSF47384">
    <property type="entry name" value="Homodimeric domain of signal transducing histidine kinase"/>
    <property type="match status" value="1"/>
</dbReference>
<evidence type="ECO:0000259" key="10">
    <source>
        <dbReference type="PROSITE" id="PS50110"/>
    </source>
</evidence>
<reference evidence="14 16" key="2">
    <citation type="submission" date="2019-03" db="EMBL/GenBank/DDBJ databases">
        <title>Genomics of glacier-inhabiting Cryobacterium strains.</title>
        <authorList>
            <person name="Liu Q."/>
            <person name="Xin Y.-H."/>
        </authorList>
    </citation>
    <scope>NUCLEOTIDE SEQUENCE [LARGE SCALE GENOMIC DNA]</scope>
    <source>
        <strain evidence="14 16">Hh8</strain>
    </source>
</reference>
<dbReference type="PROSITE" id="PS50113">
    <property type="entry name" value="PAC"/>
    <property type="match status" value="1"/>
</dbReference>
<accession>A0A4R8V1H6</accession>
<dbReference type="PROSITE" id="PS50110">
    <property type="entry name" value="RESPONSE_REGULATORY"/>
    <property type="match status" value="2"/>
</dbReference>
<dbReference type="InterPro" id="IPR003594">
    <property type="entry name" value="HATPase_dom"/>
</dbReference>
<dbReference type="Gene3D" id="3.30.450.20">
    <property type="entry name" value="PAS domain"/>
    <property type="match status" value="1"/>
</dbReference>
<feature type="domain" description="Response regulatory" evidence="10">
    <location>
        <begin position="521"/>
        <end position="634"/>
    </location>
</feature>
<dbReference type="Pfam" id="PF00072">
    <property type="entry name" value="Response_reg"/>
    <property type="match status" value="2"/>
</dbReference>